<name>A0AB35UMG4_9FIRM</name>
<evidence type="ECO:0000256" key="1">
    <source>
        <dbReference type="SAM" id="SignalP"/>
    </source>
</evidence>
<dbReference type="EMBL" id="JALDAW010000022">
    <property type="protein sequence ID" value="MDY5169215.1"/>
    <property type="molecule type" value="Genomic_DNA"/>
</dbReference>
<keyword evidence="1" id="KW-0732">Signal</keyword>
<comment type="caution">
    <text evidence="2">The sequence shown here is derived from an EMBL/GenBank/DDBJ whole genome shotgun (WGS) entry which is preliminary data.</text>
</comment>
<dbReference type="AlphaFoldDB" id="A0AB35UMG4"/>
<protein>
    <submittedName>
        <fullName evidence="2">Uncharacterized protein</fullName>
    </submittedName>
</protein>
<feature type="signal peptide" evidence="1">
    <location>
        <begin position="1"/>
        <end position="24"/>
    </location>
</feature>
<feature type="chain" id="PRO_5044217864" evidence="1">
    <location>
        <begin position="25"/>
        <end position="64"/>
    </location>
</feature>
<reference evidence="2" key="1">
    <citation type="submission" date="2022-03" db="EMBL/GenBank/DDBJ databases">
        <title>First case of bacteraemia caused by Dielma fastidiosa in a patient hospitalised with diverticulitis.</title>
        <authorList>
            <person name="Forman-Ankjaer B."/>
            <person name="Hvid-Jensen F."/>
            <person name="Kobel C.M."/>
            <person name="Greve T."/>
        </authorList>
    </citation>
    <scope>NUCLEOTIDE SEQUENCE</scope>
    <source>
        <strain evidence="2">AUH_DF_2021</strain>
    </source>
</reference>
<dbReference type="Proteomes" id="UP001276902">
    <property type="component" value="Unassembled WGS sequence"/>
</dbReference>
<dbReference type="RefSeq" id="WP_320884190.1">
    <property type="nucleotide sequence ID" value="NZ_BAABZA010000004.1"/>
</dbReference>
<accession>A0AB35UMG4</accession>
<organism evidence="2 3">
    <name type="scientific">Dielma fastidiosa</name>
    <dbReference type="NCBI Taxonomy" id="1034346"/>
    <lineage>
        <taxon>Bacteria</taxon>
        <taxon>Bacillati</taxon>
        <taxon>Bacillota</taxon>
        <taxon>Erysipelotrichia</taxon>
        <taxon>Erysipelotrichales</taxon>
        <taxon>Erysipelotrichaceae</taxon>
        <taxon>Dielma</taxon>
    </lineage>
</organism>
<sequence length="64" mass="7154">MIKKAILLSFLLAFGSFKNGVINAAESESYDVDQVQEEINQLAETELSVSFQHISIIETEVSYD</sequence>
<proteinExistence type="predicted"/>
<gene>
    <name evidence="2" type="ORF">MQE39_13930</name>
</gene>
<evidence type="ECO:0000313" key="2">
    <source>
        <dbReference type="EMBL" id="MDY5169215.1"/>
    </source>
</evidence>
<evidence type="ECO:0000313" key="3">
    <source>
        <dbReference type="Proteomes" id="UP001276902"/>
    </source>
</evidence>